<dbReference type="OrthoDB" id="7416463at2759"/>
<dbReference type="InterPro" id="IPR014015">
    <property type="entry name" value="Helicase_SF3_DNA-vir"/>
</dbReference>
<keyword evidence="2" id="KW-0067">ATP-binding</keyword>
<evidence type="ECO:0000256" key="1">
    <source>
        <dbReference type="ARBA" id="ARBA00022741"/>
    </source>
</evidence>
<feature type="domain" description="SF3 helicase" evidence="4">
    <location>
        <begin position="207"/>
        <end position="374"/>
    </location>
</feature>
<dbReference type="Proteomes" id="UP000663879">
    <property type="component" value="Unassembled WGS sequence"/>
</dbReference>
<evidence type="ECO:0000313" key="6">
    <source>
        <dbReference type="Proteomes" id="UP000663879"/>
    </source>
</evidence>
<evidence type="ECO:0000259" key="4">
    <source>
        <dbReference type="PROSITE" id="PS51206"/>
    </source>
</evidence>
<protein>
    <recommendedName>
        <fullName evidence="4">SF3 helicase domain-containing protein</fullName>
    </recommendedName>
</protein>
<dbReference type="SUPFAM" id="SSF52540">
    <property type="entry name" value="P-loop containing nucleoside triphosphate hydrolases"/>
    <property type="match status" value="1"/>
</dbReference>
<name>A0A814LZU8_9BILA</name>
<feature type="region of interest" description="Disordered" evidence="3">
    <location>
        <begin position="1"/>
        <end position="20"/>
    </location>
</feature>
<dbReference type="Pfam" id="PF19263">
    <property type="entry name" value="DUF5906"/>
    <property type="match status" value="1"/>
</dbReference>
<comment type="caution">
    <text evidence="5">The sequence shown here is derived from an EMBL/GenBank/DDBJ whole genome shotgun (WGS) entry which is preliminary data.</text>
</comment>
<keyword evidence="1" id="KW-0547">Nucleotide-binding</keyword>
<dbReference type="GO" id="GO:0005524">
    <property type="term" value="F:ATP binding"/>
    <property type="evidence" value="ECO:0007669"/>
    <property type="project" value="UniProtKB-KW"/>
</dbReference>
<dbReference type="InterPro" id="IPR045455">
    <property type="entry name" value="NrS-1_pol-like_helicase"/>
</dbReference>
<evidence type="ECO:0000256" key="3">
    <source>
        <dbReference type="SAM" id="MobiDB-lite"/>
    </source>
</evidence>
<proteinExistence type="predicted"/>
<dbReference type="PROSITE" id="PS51206">
    <property type="entry name" value="SF3_HELICASE_1"/>
    <property type="match status" value="1"/>
</dbReference>
<organism evidence="5 6">
    <name type="scientific">Brachionus calyciflorus</name>
    <dbReference type="NCBI Taxonomy" id="104777"/>
    <lineage>
        <taxon>Eukaryota</taxon>
        <taxon>Metazoa</taxon>
        <taxon>Spiralia</taxon>
        <taxon>Gnathifera</taxon>
        <taxon>Rotifera</taxon>
        <taxon>Eurotatoria</taxon>
        <taxon>Monogononta</taxon>
        <taxon>Pseudotrocha</taxon>
        <taxon>Ploima</taxon>
        <taxon>Brachionidae</taxon>
        <taxon>Brachionus</taxon>
    </lineage>
</organism>
<accession>A0A814LZU8</accession>
<keyword evidence="6" id="KW-1185">Reference proteome</keyword>
<gene>
    <name evidence="5" type="ORF">OXX778_LOCUS19771</name>
</gene>
<dbReference type="EMBL" id="CAJNOC010006184">
    <property type="protein sequence ID" value="CAF1071936.1"/>
    <property type="molecule type" value="Genomic_DNA"/>
</dbReference>
<evidence type="ECO:0000256" key="2">
    <source>
        <dbReference type="ARBA" id="ARBA00022840"/>
    </source>
</evidence>
<dbReference type="Gene3D" id="3.40.50.300">
    <property type="entry name" value="P-loop containing nucleotide triphosphate hydrolases"/>
    <property type="match status" value="1"/>
</dbReference>
<evidence type="ECO:0000313" key="5">
    <source>
        <dbReference type="EMBL" id="CAF1071936.1"/>
    </source>
</evidence>
<reference evidence="5" key="1">
    <citation type="submission" date="2021-02" db="EMBL/GenBank/DDBJ databases">
        <authorList>
            <person name="Nowell W R."/>
        </authorList>
    </citation>
    <scope>NUCLEOTIDE SEQUENCE</scope>
    <source>
        <strain evidence="5">Ploen Becks lab</strain>
    </source>
</reference>
<sequence>MQDPDRDFETPEGIFNTNLRPDSKRRSRLFASTIVYVQNKTKTEVFDLLSPYCSMLLVAQETHFNDIPHHHIYLRTIEPYLIIEMRNLIHFAYDRDIFERPDLNNQEYVINGILIQTVRNEKNYLKYITKYDTNPLTLGINGNILSFHYNSITWAQNTEKFEYTDPHVLNHPQYYKLLEKVHARVQVQKQELLIGPLRPFLNILDEEKMNSWQGIVIRWWNDWIINGFIHKKKQLFLWGKSNTGKTTFVLNLIRACLSQINEEDEIVDDIIELQIMRPTPRDKKFAWQDFNSSLHKIVLMDEFDISDYDVTDLKKALAGETLVANRKGESSIKFKMQMPIIMISNCEPPKNDRMTQMQGFNERLLVVKADRLIH</sequence>
<dbReference type="InterPro" id="IPR027417">
    <property type="entry name" value="P-loop_NTPase"/>
</dbReference>
<dbReference type="AlphaFoldDB" id="A0A814LZU8"/>